<proteinExistence type="inferred from homology"/>
<feature type="domain" description="ABC transmembrane type-1" evidence="8">
    <location>
        <begin position="104"/>
        <end position="304"/>
    </location>
</feature>
<feature type="transmembrane region" description="Helical" evidence="7">
    <location>
        <begin position="40"/>
        <end position="66"/>
    </location>
</feature>
<accession>A0ABY5R8A4</accession>
<dbReference type="SUPFAM" id="SSF161098">
    <property type="entry name" value="MetI-like"/>
    <property type="match status" value="1"/>
</dbReference>
<dbReference type="Gene3D" id="1.10.3720.10">
    <property type="entry name" value="MetI-like"/>
    <property type="match status" value="1"/>
</dbReference>
<evidence type="ECO:0000259" key="8">
    <source>
        <dbReference type="PROSITE" id="PS50928"/>
    </source>
</evidence>
<feature type="transmembrane region" description="Helical" evidence="7">
    <location>
        <begin position="103"/>
        <end position="127"/>
    </location>
</feature>
<dbReference type="PANTHER" id="PTHR43744:SF12">
    <property type="entry name" value="ABC TRANSPORTER PERMEASE PROTEIN MG189-RELATED"/>
    <property type="match status" value="1"/>
</dbReference>
<evidence type="ECO:0000256" key="4">
    <source>
        <dbReference type="ARBA" id="ARBA00022692"/>
    </source>
</evidence>
<dbReference type="InterPro" id="IPR000515">
    <property type="entry name" value="MetI-like"/>
</dbReference>
<dbReference type="Proteomes" id="UP001059252">
    <property type="component" value="Chromosome"/>
</dbReference>
<dbReference type="Pfam" id="PF00528">
    <property type="entry name" value="BPD_transp_1"/>
    <property type="match status" value="1"/>
</dbReference>
<evidence type="ECO:0000256" key="5">
    <source>
        <dbReference type="ARBA" id="ARBA00022989"/>
    </source>
</evidence>
<protein>
    <submittedName>
        <fullName evidence="9">Carbohydrate ABC transporter permease</fullName>
    </submittedName>
</protein>
<comment type="subcellular location">
    <subcellularLocation>
        <location evidence="1 7">Cell membrane</location>
        <topology evidence="1 7">Multi-pass membrane protein</topology>
    </subcellularLocation>
</comment>
<evidence type="ECO:0000256" key="1">
    <source>
        <dbReference type="ARBA" id="ARBA00004651"/>
    </source>
</evidence>
<reference evidence="9" key="1">
    <citation type="submission" date="2022-08" db="EMBL/GenBank/DDBJ databases">
        <title>Complete genome of Mycoplasma iguanae type strain 2327.</title>
        <authorList>
            <person name="Spergser J."/>
        </authorList>
    </citation>
    <scope>NUCLEOTIDE SEQUENCE</scope>
    <source>
        <strain evidence="9">2327</strain>
    </source>
</reference>
<evidence type="ECO:0000256" key="3">
    <source>
        <dbReference type="ARBA" id="ARBA00022475"/>
    </source>
</evidence>
<evidence type="ECO:0000313" key="10">
    <source>
        <dbReference type="Proteomes" id="UP001059252"/>
    </source>
</evidence>
<feature type="transmembrane region" description="Helical" evidence="7">
    <location>
        <begin position="230"/>
        <end position="250"/>
    </location>
</feature>
<dbReference type="EMBL" id="CP102734">
    <property type="protein sequence ID" value="UVD81724.1"/>
    <property type="molecule type" value="Genomic_DNA"/>
</dbReference>
<evidence type="ECO:0000313" key="9">
    <source>
        <dbReference type="EMBL" id="UVD81724.1"/>
    </source>
</evidence>
<name>A0ABY5R8A4_9MOLU</name>
<evidence type="ECO:0000256" key="7">
    <source>
        <dbReference type="RuleBase" id="RU363032"/>
    </source>
</evidence>
<feature type="transmembrane region" description="Helical" evidence="7">
    <location>
        <begin position="287"/>
        <end position="304"/>
    </location>
</feature>
<dbReference type="PANTHER" id="PTHR43744">
    <property type="entry name" value="ABC TRANSPORTER PERMEASE PROTEIN MG189-RELATED-RELATED"/>
    <property type="match status" value="1"/>
</dbReference>
<organism evidence="9 10">
    <name type="scientific">Mycoplasma iguanae</name>
    <dbReference type="NCBI Taxonomy" id="292461"/>
    <lineage>
        <taxon>Bacteria</taxon>
        <taxon>Bacillati</taxon>
        <taxon>Mycoplasmatota</taxon>
        <taxon>Mollicutes</taxon>
        <taxon>Mycoplasmataceae</taxon>
        <taxon>Mycoplasma</taxon>
    </lineage>
</organism>
<evidence type="ECO:0000256" key="2">
    <source>
        <dbReference type="ARBA" id="ARBA00022448"/>
    </source>
</evidence>
<keyword evidence="2 7" id="KW-0813">Transport</keyword>
<comment type="similarity">
    <text evidence="7">Belongs to the binding-protein-dependent transport system permease family.</text>
</comment>
<keyword evidence="5 7" id="KW-1133">Transmembrane helix</keyword>
<dbReference type="CDD" id="cd06261">
    <property type="entry name" value="TM_PBP2"/>
    <property type="match status" value="1"/>
</dbReference>
<sequence length="321" mass="36476">MFTIKLKIQKFISNIVISRNADKISAQVRENSFFQIFKAFLWKAIILGFFALLIVLPFYIMIILSISSNEYIREAGQDRSIFWPDGMHFSNFVDAWEKGYFEAIMGSLIVTVLSIVFKIFFAMFFGYAFSLRNWRFKKAMWAVFLSILLLPDSALLLGQYRVVTILGWTKGYYLIGALFLPYVASVVSGFMYRNSFEQIPDRVKEAAMVDGCSGIKYLVKVAMPMVSPTTWTVMILTAFSAWNALLWPLLLLNGNDFMNVINIWAMDIGRPVVGADEVLQIDQGTKMAGSILAILPMFIFFFLFRKRIMGAIGKQGSAIKG</sequence>
<dbReference type="RefSeq" id="WP_258210898.1">
    <property type="nucleotide sequence ID" value="NZ_CP102734.1"/>
</dbReference>
<keyword evidence="10" id="KW-1185">Reference proteome</keyword>
<feature type="transmembrane region" description="Helical" evidence="7">
    <location>
        <begin position="172"/>
        <end position="192"/>
    </location>
</feature>
<evidence type="ECO:0000256" key="6">
    <source>
        <dbReference type="ARBA" id="ARBA00023136"/>
    </source>
</evidence>
<gene>
    <name evidence="9" type="ORF">NV226_00165</name>
</gene>
<dbReference type="PROSITE" id="PS50928">
    <property type="entry name" value="ABC_TM1"/>
    <property type="match status" value="1"/>
</dbReference>
<keyword evidence="4 7" id="KW-0812">Transmembrane</keyword>
<feature type="transmembrane region" description="Helical" evidence="7">
    <location>
        <begin position="139"/>
        <end position="160"/>
    </location>
</feature>
<dbReference type="InterPro" id="IPR035906">
    <property type="entry name" value="MetI-like_sf"/>
</dbReference>
<keyword evidence="6 7" id="KW-0472">Membrane</keyword>
<keyword evidence="3" id="KW-1003">Cell membrane</keyword>